<protein>
    <recommendedName>
        <fullName evidence="3">DUF4374 domain-containing protein</fullName>
    </recommendedName>
</protein>
<dbReference type="AlphaFoldDB" id="A0A412WTB6"/>
<reference evidence="1 2" key="1">
    <citation type="submission" date="2018-08" db="EMBL/GenBank/DDBJ databases">
        <title>A genome reference for cultivated species of the human gut microbiota.</title>
        <authorList>
            <person name="Zou Y."/>
            <person name="Xue W."/>
            <person name="Luo G."/>
        </authorList>
    </citation>
    <scope>NUCLEOTIDE SEQUENCE [LARGE SCALE GENOMIC DNA]</scope>
    <source>
        <strain evidence="1 2">AF14-49</strain>
    </source>
</reference>
<dbReference type="EMBL" id="QRZA01000058">
    <property type="protein sequence ID" value="RGV30440.1"/>
    <property type="molecule type" value="Genomic_DNA"/>
</dbReference>
<dbReference type="Proteomes" id="UP000283589">
    <property type="component" value="Unassembled WGS sequence"/>
</dbReference>
<evidence type="ECO:0008006" key="3">
    <source>
        <dbReference type="Google" id="ProtNLM"/>
    </source>
</evidence>
<dbReference type="Pfam" id="PF16407">
    <property type="entry name" value="PKD_2"/>
    <property type="match status" value="1"/>
</dbReference>
<evidence type="ECO:0000313" key="1">
    <source>
        <dbReference type="EMBL" id="RGV30440.1"/>
    </source>
</evidence>
<dbReference type="InterPro" id="IPR032183">
    <property type="entry name" value="PKD-like"/>
</dbReference>
<name>A0A412WTB6_9BACT</name>
<evidence type="ECO:0000313" key="2">
    <source>
        <dbReference type="Proteomes" id="UP000283589"/>
    </source>
</evidence>
<accession>A0A412WTB6</accession>
<organism evidence="1 2">
    <name type="scientific">Butyricimonas virosa</name>
    <dbReference type="NCBI Taxonomy" id="544645"/>
    <lineage>
        <taxon>Bacteria</taxon>
        <taxon>Pseudomonadati</taxon>
        <taxon>Bacteroidota</taxon>
        <taxon>Bacteroidia</taxon>
        <taxon>Bacteroidales</taxon>
        <taxon>Odoribacteraceae</taxon>
        <taxon>Butyricimonas</taxon>
    </lineage>
</organism>
<comment type="caution">
    <text evidence="1">The sequence shown here is derived from an EMBL/GenBank/DDBJ whole genome shotgun (WGS) entry which is preliminary data.</text>
</comment>
<proteinExistence type="predicted"/>
<sequence length="540" mass="61579">MVGEESAKRSRWKHNDCTYKIVKTKIMKKILNKFLVLFGILALVSCLDDKGNYEYDDVSANKISIRLSSSTSSAYLGEAITFSPSLVIANPERADTNVFKWEYYFNGYGLVCTTRYMNHVFEDAKVGTVEGILRALDTTTGQSYTYNLSFKYLNPYNQGWLLLLKDGNKSKLNLVKKLNDEWRMDNDLTRLLHNVDLGTNPQKLVYNYTTYRNEVRIFQDQDVILEGDNYEQVGTFEEEFFGNKYPEGFEPSYVTTTGGKVSAILGTNGDVYTKIFYDKTTYPSERWMERVLQDNGRKLNVQHLISGIPLSSSVYNLLVYDRDSSSFYLIGGNGFNANTGSLFRLDPPEGWSADSSFAPSPRDLSEYDVLYCALRYPSSTNMNLFTILRKKTSNEYFFYGFEYRSNSYNTEVSNMYYKKVPDGVAGMLGDGAMYRVTKGTRVSDPIYLFIVPSSERKSLYYCNALLPSPELILYENFQEDITALNMNYNTDTELGVGLANNNFYVLNVTRELLTGSSNEDKIICEINVGATIVDCCWKQN</sequence>
<gene>
    <name evidence="1" type="ORF">DWW18_20610</name>
</gene>